<name>A0A2N0AGF0_9LEPT</name>
<dbReference type="EMBL" id="NPDX01000006">
    <property type="protein sequence ID" value="PJZ83313.1"/>
    <property type="molecule type" value="Genomic_DNA"/>
</dbReference>
<feature type="compositionally biased region" description="Basic and acidic residues" evidence="1">
    <location>
        <begin position="498"/>
        <end position="510"/>
    </location>
</feature>
<sequence length="667" mass="77519">MLDPNLPELKVMDYTACLQKVQAMDSRGDFSYKGIYKVLLVIFEWTDKFLQNKVLPNVEQIERDSSIDRDRTENYVIDLSYKQNPAIIRKMNVLEFHPNEPGDPENPKTFIKHNTVFARPTTADGGTAFRYALGLNELSTAAIKGWFNEKRKYVGKEKMRKVIKAAVDSNRLFDTYASTEIGNLFQCPYDKTKVQKDATIIIHLKPILKQLVDDKILFFFRNDSASRPANKSVFLYNRPSEIADRYDGYIDYTKNTIYPALKNLGVMGEVTEDSWNSPRNLLTEIKGYMNDSYGDQKTLIEECLVLNEIIEKDKEREEKQKRKQQIDDLMAFLAEAGRIVEVNLLRVSGEPLTDEFRASLLSQPELLYTEYADNKVYNEFILHKSCIPQAIESAKRTFQIKHSDLEIRVLNQMNVTLHLNDESPKRLLEEIEAQSLFQFLPFFTRIWRMIMGSMTVHKFEIPPIKARLQQQLNKDLASQKAKKISQERDRLVKARLKDREEAEKDAEKKSKQSQQSAASTSGFNGGEEDIAEPVKQGSPEEEKKWKESIESVIRILDEAWEFGVYPDREYVLSKLNGKFTEENLIFFLKKFGGKEIYSFPIRNQREKFPWPILVSTGYLKRHGKKLLDKVTAESDRQRSEKFPNQEKFDIAESQLDFLNRILPRLKP</sequence>
<dbReference type="Proteomes" id="UP000232145">
    <property type="component" value="Unassembled WGS sequence"/>
</dbReference>
<comment type="caution">
    <text evidence="2">The sequence shown here is derived from an EMBL/GenBank/DDBJ whole genome shotgun (WGS) entry which is preliminary data.</text>
</comment>
<evidence type="ECO:0000313" key="2">
    <source>
        <dbReference type="EMBL" id="PJZ83313.1"/>
    </source>
</evidence>
<organism evidence="2 3">
    <name type="scientific">Leptospira harrisiae</name>
    <dbReference type="NCBI Taxonomy" id="2023189"/>
    <lineage>
        <taxon>Bacteria</taxon>
        <taxon>Pseudomonadati</taxon>
        <taxon>Spirochaetota</taxon>
        <taxon>Spirochaetia</taxon>
        <taxon>Leptospirales</taxon>
        <taxon>Leptospiraceae</taxon>
        <taxon>Leptospira</taxon>
    </lineage>
</organism>
<gene>
    <name evidence="2" type="ORF">CH364_16690</name>
</gene>
<feature type="region of interest" description="Disordered" evidence="1">
    <location>
        <begin position="498"/>
        <end position="543"/>
    </location>
</feature>
<keyword evidence="3" id="KW-1185">Reference proteome</keyword>
<evidence type="ECO:0000256" key="1">
    <source>
        <dbReference type="SAM" id="MobiDB-lite"/>
    </source>
</evidence>
<dbReference type="OrthoDB" id="342754at2"/>
<protein>
    <submittedName>
        <fullName evidence="2">Uncharacterized protein</fullName>
    </submittedName>
</protein>
<reference evidence="2 3" key="1">
    <citation type="submission" date="2017-07" db="EMBL/GenBank/DDBJ databases">
        <title>Leptospira spp. isolated from tropical soils.</title>
        <authorList>
            <person name="Thibeaux R."/>
            <person name="Iraola G."/>
            <person name="Ferres I."/>
            <person name="Bierque E."/>
            <person name="Girault D."/>
            <person name="Soupe-Gilbert M.-E."/>
            <person name="Picardeau M."/>
            <person name="Goarant C."/>
        </authorList>
    </citation>
    <scope>NUCLEOTIDE SEQUENCE [LARGE SCALE GENOMIC DNA]</scope>
    <source>
        <strain evidence="2 3">FH2-B-A1</strain>
    </source>
</reference>
<accession>A0A2N0AGF0</accession>
<proteinExistence type="predicted"/>
<evidence type="ECO:0000313" key="3">
    <source>
        <dbReference type="Proteomes" id="UP000232145"/>
    </source>
</evidence>
<dbReference type="RefSeq" id="WP_100744895.1">
    <property type="nucleotide sequence ID" value="NZ_NPDW01000003.1"/>
</dbReference>
<dbReference type="AlphaFoldDB" id="A0A2N0AGF0"/>